<accession>A0A382ZD07</accession>
<organism evidence="1">
    <name type="scientific">marine metagenome</name>
    <dbReference type="NCBI Taxonomy" id="408172"/>
    <lineage>
        <taxon>unclassified sequences</taxon>
        <taxon>metagenomes</taxon>
        <taxon>ecological metagenomes</taxon>
    </lineage>
</organism>
<feature type="non-terminal residue" evidence="1">
    <location>
        <position position="258"/>
    </location>
</feature>
<gene>
    <name evidence="1" type="ORF">METZ01_LOCUS445849</name>
</gene>
<dbReference type="AlphaFoldDB" id="A0A382ZD07"/>
<name>A0A382ZD07_9ZZZZ</name>
<protein>
    <submittedName>
        <fullName evidence="1">Uncharacterized protein</fullName>
    </submittedName>
</protein>
<sequence length="258" mass="28167">PAHRMYLRELSLYSSVQQEQVFNDFAVALDLVVAEGESSAAVVLRYFKDNHGPALDKFAEAFDKTTTLKLVDRESVDGMIDQVTAIDVFVEQMPETVQPMIRKFLEPVPGTGNNPNPIAFMISGLDPAMVSTNLDLVRQNAKRAFINEMLTPEGQQLLLSTHRSNVGFDALGGKISHPLPPGATRLFVPMVAADQLDNLMSVLSTGRGTEWFEAFSRILADEFAAIGLSASDARKAAMLLQPGAHPSAHNKTPLLYAQ</sequence>
<proteinExistence type="predicted"/>
<dbReference type="EMBL" id="UINC01182661">
    <property type="protein sequence ID" value="SVD92995.1"/>
    <property type="molecule type" value="Genomic_DNA"/>
</dbReference>
<feature type="non-terminal residue" evidence="1">
    <location>
        <position position="1"/>
    </location>
</feature>
<reference evidence="1" key="1">
    <citation type="submission" date="2018-05" db="EMBL/GenBank/DDBJ databases">
        <authorList>
            <person name="Lanie J.A."/>
            <person name="Ng W.-L."/>
            <person name="Kazmierczak K.M."/>
            <person name="Andrzejewski T.M."/>
            <person name="Davidsen T.M."/>
            <person name="Wayne K.J."/>
            <person name="Tettelin H."/>
            <person name="Glass J.I."/>
            <person name="Rusch D."/>
            <person name="Podicherti R."/>
            <person name="Tsui H.-C.T."/>
            <person name="Winkler M.E."/>
        </authorList>
    </citation>
    <scope>NUCLEOTIDE SEQUENCE</scope>
</reference>
<evidence type="ECO:0000313" key="1">
    <source>
        <dbReference type="EMBL" id="SVD92995.1"/>
    </source>
</evidence>